<dbReference type="GO" id="GO:0009277">
    <property type="term" value="C:fungal-type cell wall"/>
    <property type="evidence" value="ECO:0007669"/>
    <property type="project" value="TreeGrafter"/>
</dbReference>
<accession>A0A8H3UWS3</accession>
<sequence length="380" mass="41010">MPSAIALLLALPLAFVAGHEEGDVTLSGKPTVTSTSTNFVTVYTTPSFSNSLLSQSGAPGANNTPSVIISTITVNETSTTTIFVRPTPKGQYPSSLTNSTTPLPSLAVSGAPTFHVAASDTAGSDAPAKKPGKRGIPYNDAKYTKNFGSPNSPVTWQYNWNSKPYEPNNLSPGQLNPSLKYIPQLWSLAADAVAQWHPAVTAAIKDHNTDALLAYNEPDLCKEGAGASCMVDVAIAAKGYKDHMGPYYKTPNLKLGMPAVTNSPTGLPWAKKFLELCTDCQIDIAPMHFYTTADAPFDYFTSYVRNFTELVKPRKVWITEFALSGADEKANVEFLKRAMEWLDGNGDVERYSWFWAGPYTGSALVNEDASLTALGRLYNQ</sequence>
<keyword evidence="1" id="KW-0732">Signal</keyword>
<evidence type="ECO:0000256" key="1">
    <source>
        <dbReference type="SAM" id="SignalP"/>
    </source>
</evidence>
<evidence type="ECO:0000313" key="4">
    <source>
        <dbReference type="Proteomes" id="UP000433883"/>
    </source>
</evidence>
<feature type="domain" description="Asl1-like glycosyl hydrolase catalytic" evidence="2">
    <location>
        <begin position="135"/>
        <end position="378"/>
    </location>
</feature>
<comment type="caution">
    <text evidence="3">The sequence shown here is derived from an EMBL/GenBank/DDBJ whole genome shotgun (WGS) entry which is preliminary data.</text>
</comment>
<name>A0A8H3UWS3_VENIN</name>
<evidence type="ECO:0000313" key="3">
    <source>
        <dbReference type="EMBL" id="KAE9976791.1"/>
    </source>
</evidence>
<feature type="chain" id="PRO_5034765699" description="Asl1-like glycosyl hydrolase catalytic domain-containing protein" evidence="1">
    <location>
        <begin position="19"/>
        <end position="380"/>
    </location>
</feature>
<dbReference type="GO" id="GO:0071966">
    <property type="term" value="P:fungal-type cell wall polysaccharide metabolic process"/>
    <property type="evidence" value="ECO:0007669"/>
    <property type="project" value="TreeGrafter"/>
</dbReference>
<dbReference type="Pfam" id="PF11790">
    <property type="entry name" value="Glyco_hydro_cc"/>
    <property type="match status" value="1"/>
</dbReference>
<dbReference type="Gene3D" id="3.20.20.80">
    <property type="entry name" value="Glycosidases"/>
    <property type="match status" value="1"/>
</dbReference>
<protein>
    <recommendedName>
        <fullName evidence="2">Asl1-like glycosyl hydrolase catalytic domain-containing protein</fullName>
    </recommendedName>
</protein>
<dbReference type="InterPro" id="IPR017853">
    <property type="entry name" value="GH"/>
</dbReference>
<dbReference type="PANTHER" id="PTHR34154:SF10">
    <property type="entry name" value="ASL1-LIKE GLYCOSYL HYDROLASE CATALYTIC DOMAIN-CONTAINING PROTEIN"/>
    <property type="match status" value="1"/>
</dbReference>
<dbReference type="SUPFAM" id="SSF51445">
    <property type="entry name" value="(Trans)glycosidases"/>
    <property type="match status" value="1"/>
</dbReference>
<proteinExistence type="predicted"/>
<reference evidence="3 4" key="1">
    <citation type="submission" date="2019-11" db="EMBL/GenBank/DDBJ databases">
        <title>Venturia inaequalis Genome Resource.</title>
        <authorList>
            <person name="Lichtner F.J."/>
        </authorList>
    </citation>
    <scope>NUCLEOTIDE SEQUENCE [LARGE SCALE GENOMIC DNA]</scope>
    <source>
        <strain evidence="3">Bline_iso_100314</strain>
    </source>
</reference>
<dbReference type="EMBL" id="WNWQ01000146">
    <property type="protein sequence ID" value="KAE9976791.1"/>
    <property type="molecule type" value="Genomic_DNA"/>
</dbReference>
<gene>
    <name evidence="3" type="ORF">BLS_001859</name>
</gene>
<dbReference type="InterPro" id="IPR053183">
    <property type="entry name" value="ASL1"/>
</dbReference>
<dbReference type="AlphaFoldDB" id="A0A8H3UWS3"/>
<feature type="signal peptide" evidence="1">
    <location>
        <begin position="1"/>
        <end position="18"/>
    </location>
</feature>
<organism evidence="3 4">
    <name type="scientific">Venturia inaequalis</name>
    <name type="common">Apple scab fungus</name>
    <dbReference type="NCBI Taxonomy" id="5025"/>
    <lineage>
        <taxon>Eukaryota</taxon>
        <taxon>Fungi</taxon>
        <taxon>Dikarya</taxon>
        <taxon>Ascomycota</taxon>
        <taxon>Pezizomycotina</taxon>
        <taxon>Dothideomycetes</taxon>
        <taxon>Pleosporomycetidae</taxon>
        <taxon>Venturiales</taxon>
        <taxon>Venturiaceae</taxon>
        <taxon>Venturia</taxon>
    </lineage>
</organism>
<evidence type="ECO:0000259" key="2">
    <source>
        <dbReference type="Pfam" id="PF11790"/>
    </source>
</evidence>
<dbReference type="Proteomes" id="UP000433883">
    <property type="component" value="Unassembled WGS sequence"/>
</dbReference>
<dbReference type="PANTHER" id="PTHR34154">
    <property type="entry name" value="ALKALI-SENSITIVE LINKAGE PROTEIN 1"/>
    <property type="match status" value="1"/>
</dbReference>
<dbReference type="InterPro" id="IPR024655">
    <property type="entry name" value="Asl1_glyco_hydro_catalytic"/>
</dbReference>